<evidence type="ECO:0000313" key="10">
    <source>
        <dbReference type="Proteomes" id="UP001595721"/>
    </source>
</evidence>
<dbReference type="PANTHER" id="PTHR43163:SF6">
    <property type="entry name" value="DIPEPTIDE TRANSPORT SYSTEM PERMEASE PROTEIN DPPB-RELATED"/>
    <property type="match status" value="1"/>
</dbReference>
<evidence type="ECO:0000256" key="1">
    <source>
        <dbReference type="ARBA" id="ARBA00004651"/>
    </source>
</evidence>
<feature type="transmembrane region" description="Helical" evidence="7">
    <location>
        <begin position="243"/>
        <end position="271"/>
    </location>
</feature>
<evidence type="ECO:0000256" key="3">
    <source>
        <dbReference type="ARBA" id="ARBA00022475"/>
    </source>
</evidence>
<keyword evidence="2 7" id="KW-0813">Transport</keyword>
<comment type="caution">
    <text evidence="9">The sequence shown here is derived from an EMBL/GenBank/DDBJ whole genome shotgun (WGS) entry which is preliminary data.</text>
</comment>
<protein>
    <submittedName>
        <fullName evidence="9">ABC transporter permease</fullName>
    </submittedName>
</protein>
<evidence type="ECO:0000256" key="6">
    <source>
        <dbReference type="ARBA" id="ARBA00023136"/>
    </source>
</evidence>
<evidence type="ECO:0000259" key="8">
    <source>
        <dbReference type="PROSITE" id="PS50928"/>
    </source>
</evidence>
<feature type="domain" description="ABC transmembrane type-1" evidence="8">
    <location>
        <begin position="97"/>
        <end position="312"/>
    </location>
</feature>
<dbReference type="InterPro" id="IPR000515">
    <property type="entry name" value="MetI-like"/>
</dbReference>
<dbReference type="PROSITE" id="PS50928">
    <property type="entry name" value="ABC_TM1"/>
    <property type="match status" value="1"/>
</dbReference>
<dbReference type="Pfam" id="PF00528">
    <property type="entry name" value="BPD_transp_1"/>
    <property type="match status" value="1"/>
</dbReference>
<dbReference type="RefSeq" id="WP_377742843.1">
    <property type="nucleotide sequence ID" value="NZ_JBHRXJ010000002.1"/>
</dbReference>
<evidence type="ECO:0000256" key="2">
    <source>
        <dbReference type="ARBA" id="ARBA00022448"/>
    </source>
</evidence>
<name>A0ABV7QZZ1_9RHOB</name>
<keyword evidence="4 7" id="KW-0812">Transmembrane</keyword>
<feature type="transmembrane region" description="Helical" evidence="7">
    <location>
        <begin position="12"/>
        <end position="30"/>
    </location>
</feature>
<evidence type="ECO:0000256" key="5">
    <source>
        <dbReference type="ARBA" id="ARBA00022989"/>
    </source>
</evidence>
<dbReference type="Gene3D" id="1.10.3720.10">
    <property type="entry name" value="MetI-like"/>
    <property type="match status" value="1"/>
</dbReference>
<organism evidence="9 10">
    <name type="scientific">Paracoccus mangrovi</name>
    <dbReference type="NCBI Taxonomy" id="1715645"/>
    <lineage>
        <taxon>Bacteria</taxon>
        <taxon>Pseudomonadati</taxon>
        <taxon>Pseudomonadota</taxon>
        <taxon>Alphaproteobacteria</taxon>
        <taxon>Rhodobacterales</taxon>
        <taxon>Paracoccaceae</taxon>
        <taxon>Paracoccus</taxon>
    </lineage>
</organism>
<comment type="subcellular location">
    <subcellularLocation>
        <location evidence="1 7">Cell membrane</location>
        <topology evidence="1 7">Multi-pass membrane protein</topology>
    </subcellularLocation>
</comment>
<feature type="transmembrane region" description="Helical" evidence="7">
    <location>
        <begin position="179"/>
        <end position="203"/>
    </location>
</feature>
<proteinExistence type="inferred from homology"/>
<sequence length="322" mass="35096">MFKGPLRKFLNALLLIVAVLALNFTLIHIAPGDPVEALVGEMGGATPEQIADLRTRFGLDQPLYVQLGTYLGRIAQGDFGHSLYYDQPVTALIAERIGPTILLVTTALFSAIVLGTVLGVFSAQRRRSVLSHLVTVISLAGFSAPVFWVGIMLILMLSVSVPLLPISGMSSPDSDGTGLFHILDVLHHLVLPALTLALIYLAFYSRLSRTSMLEVLGSDYIRTARAKGLPRRMVIYKHALRNAILPVVTFAGLQFGQVISGAVLVETVFAWPGLGTLAFESILRRDTPTLLGILFFSALMVVVMNLVTDFVYRRVDPRIKAR</sequence>
<dbReference type="CDD" id="cd06261">
    <property type="entry name" value="TM_PBP2"/>
    <property type="match status" value="1"/>
</dbReference>
<evidence type="ECO:0000256" key="7">
    <source>
        <dbReference type="RuleBase" id="RU363032"/>
    </source>
</evidence>
<feature type="transmembrane region" description="Helical" evidence="7">
    <location>
        <begin position="101"/>
        <end position="121"/>
    </location>
</feature>
<dbReference type="SUPFAM" id="SSF161098">
    <property type="entry name" value="MetI-like"/>
    <property type="match status" value="1"/>
</dbReference>
<keyword evidence="6 7" id="KW-0472">Membrane</keyword>
<dbReference type="InterPro" id="IPR035906">
    <property type="entry name" value="MetI-like_sf"/>
</dbReference>
<dbReference type="PANTHER" id="PTHR43163">
    <property type="entry name" value="DIPEPTIDE TRANSPORT SYSTEM PERMEASE PROTEIN DPPB-RELATED"/>
    <property type="match status" value="1"/>
</dbReference>
<dbReference type="EMBL" id="JBHRXJ010000002">
    <property type="protein sequence ID" value="MFC3527385.1"/>
    <property type="molecule type" value="Genomic_DNA"/>
</dbReference>
<comment type="similarity">
    <text evidence="7">Belongs to the binding-protein-dependent transport system permease family.</text>
</comment>
<dbReference type="Pfam" id="PF19300">
    <property type="entry name" value="BPD_transp_1_N"/>
    <property type="match status" value="1"/>
</dbReference>
<evidence type="ECO:0000256" key="4">
    <source>
        <dbReference type="ARBA" id="ARBA00022692"/>
    </source>
</evidence>
<evidence type="ECO:0000313" key="9">
    <source>
        <dbReference type="EMBL" id="MFC3527385.1"/>
    </source>
</evidence>
<dbReference type="Proteomes" id="UP001595721">
    <property type="component" value="Unassembled WGS sequence"/>
</dbReference>
<keyword evidence="5 7" id="KW-1133">Transmembrane helix</keyword>
<feature type="transmembrane region" description="Helical" evidence="7">
    <location>
        <begin position="133"/>
        <end position="159"/>
    </location>
</feature>
<keyword evidence="3" id="KW-1003">Cell membrane</keyword>
<feature type="transmembrane region" description="Helical" evidence="7">
    <location>
        <begin position="291"/>
        <end position="312"/>
    </location>
</feature>
<keyword evidence="10" id="KW-1185">Reference proteome</keyword>
<gene>
    <name evidence="9" type="ORF">ACFOMH_04300</name>
</gene>
<accession>A0ABV7QZZ1</accession>
<reference evidence="10" key="1">
    <citation type="journal article" date="2019" name="Int. J. Syst. Evol. Microbiol.">
        <title>The Global Catalogue of Microorganisms (GCM) 10K type strain sequencing project: providing services to taxonomists for standard genome sequencing and annotation.</title>
        <authorList>
            <consortium name="The Broad Institute Genomics Platform"/>
            <consortium name="The Broad Institute Genome Sequencing Center for Infectious Disease"/>
            <person name="Wu L."/>
            <person name="Ma J."/>
        </authorList>
    </citation>
    <scope>NUCLEOTIDE SEQUENCE [LARGE SCALE GENOMIC DNA]</scope>
    <source>
        <strain evidence="10">KCTC 42899</strain>
    </source>
</reference>
<dbReference type="InterPro" id="IPR045621">
    <property type="entry name" value="BPD_transp_1_N"/>
</dbReference>